<gene>
    <name evidence="4" type="ORF">SAMN02910280_0808</name>
</gene>
<sequence length="262" mass="28081">MYIKKIISALASSAVIAGASVAFSANVYATTADDVAAVARSYGYSEEDIQAGYNEYNAHPQDYPSEILDKAIQKLHEAGNQIITVGPQVPSVPTTTTVANDPENPETVDDGITLTASDGTTFTRISVTAFINMSYDEKMAYVRSFPEAQQQAIIDNLTPEEYRSLMKQSPSEQKLQIVGKLSEAAEQMGLNITVDEISDSSLTIAMRNESGELLNVSTAGASVEDTGYDRRGILACVAAFMGIGISALFLVMRKLKANGAEE</sequence>
<feature type="transmembrane region" description="Helical" evidence="2">
    <location>
        <begin position="232"/>
        <end position="252"/>
    </location>
</feature>
<dbReference type="Proteomes" id="UP000183461">
    <property type="component" value="Unassembled WGS sequence"/>
</dbReference>
<evidence type="ECO:0000313" key="5">
    <source>
        <dbReference type="Proteomes" id="UP000183461"/>
    </source>
</evidence>
<dbReference type="RefSeq" id="WP_072299189.1">
    <property type="nucleotide sequence ID" value="NZ_FPIP01000001.1"/>
</dbReference>
<accession>A0A1K1LW79</accession>
<dbReference type="EMBL" id="FPIP01000001">
    <property type="protein sequence ID" value="SFW15115.1"/>
    <property type="molecule type" value="Genomic_DNA"/>
</dbReference>
<keyword evidence="2" id="KW-0472">Membrane</keyword>
<feature type="chain" id="PRO_5012995645" evidence="3">
    <location>
        <begin position="25"/>
        <end position="262"/>
    </location>
</feature>
<feature type="compositionally biased region" description="Low complexity" evidence="1">
    <location>
        <begin position="87"/>
        <end position="98"/>
    </location>
</feature>
<feature type="signal peptide" evidence="3">
    <location>
        <begin position="1"/>
        <end position="24"/>
    </location>
</feature>
<reference evidence="4 5" key="1">
    <citation type="submission" date="2016-11" db="EMBL/GenBank/DDBJ databases">
        <authorList>
            <person name="Jaros S."/>
            <person name="Januszkiewicz K."/>
            <person name="Wedrychowicz H."/>
        </authorList>
    </citation>
    <scope>NUCLEOTIDE SEQUENCE [LARGE SCALE GENOMIC DNA]</scope>
    <source>
        <strain evidence="4 5">YL228</strain>
    </source>
</reference>
<protein>
    <submittedName>
        <fullName evidence="4">Uncharacterized protein</fullName>
    </submittedName>
</protein>
<evidence type="ECO:0000313" key="4">
    <source>
        <dbReference type="EMBL" id="SFW15115.1"/>
    </source>
</evidence>
<organism evidence="4 5">
    <name type="scientific">Ruminococcus flavefaciens</name>
    <dbReference type="NCBI Taxonomy" id="1265"/>
    <lineage>
        <taxon>Bacteria</taxon>
        <taxon>Bacillati</taxon>
        <taxon>Bacillota</taxon>
        <taxon>Clostridia</taxon>
        <taxon>Eubacteriales</taxon>
        <taxon>Oscillospiraceae</taxon>
        <taxon>Ruminococcus</taxon>
    </lineage>
</organism>
<evidence type="ECO:0000256" key="1">
    <source>
        <dbReference type="SAM" id="MobiDB-lite"/>
    </source>
</evidence>
<feature type="region of interest" description="Disordered" evidence="1">
    <location>
        <begin position="87"/>
        <end position="107"/>
    </location>
</feature>
<dbReference type="AlphaFoldDB" id="A0A1K1LW79"/>
<keyword evidence="2" id="KW-1133">Transmembrane helix</keyword>
<evidence type="ECO:0000256" key="3">
    <source>
        <dbReference type="SAM" id="SignalP"/>
    </source>
</evidence>
<keyword evidence="3" id="KW-0732">Signal</keyword>
<evidence type="ECO:0000256" key="2">
    <source>
        <dbReference type="SAM" id="Phobius"/>
    </source>
</evidence>
<name>A0A1K1LW79_RUMFL</name>
<proteinExistence type="predicted"/>
<keyword evidence="2" id="KW-0812">Transmembrane</keyword>